<dbReference type="Proteomes" id="UP000555448">
    <property type="component" value="Unassembled WGS sequence"/>
</dbReference>
<gene>
    <name evidence="1" type="ORF">HNO88_004525</name>
</gene>
<proteinExistence type="predicted"/>
<evidence type="ECO:0000313" key="1">
    <source>
        <dbReference type="EMBL" id="MBB4861171.1"/>
    </source>
</evidence>
<keyword evidence="2" id="KW-1185">Reference proteome</keyword>
<dbReference type="RefSeq" id="WP_184250952.1">
    <property type="nucleotide sequence ID" value="NZ_JACHLR010000080.1"/>
</dbReference>
<sequence>MIDHGPIILFDAQCVLCSANAQFILKHDRLARYRLASMQGEVGAALFRQHGIDPANPDTILLIDGDRVLRDSEAVIAIYTGLGWPWRIAGLGLLAPRVLRDPVYHWIARNRYRLFGKRDTCWVPAAEYAERVL</sequence>
<dbReference type="PANTHER" id="PTHR33639:SF2">
    <property type="entry name" value="DUF393 DOMAIN-CONTAINING PROTEIN"/>
    <property type="match status" value="1"/>
</dbReference>
<dbReference type="InterPro" id="IPR052927">
    <property type="entry name" value="DCC_oxidoreductase"/>
</dbReference>
<accession>A0A7W7NY74</accession>
<dbReference type="AlphaFoldDB" id="A0A7W7NY74"/>
<dbReference type="EMBL" id="JACHLR010000080">
    <property type="protein sequence ID" value="MBB4861171.1"/>
    <property type="molecule type" value="Genomic_DNA"/>
</dbReference>
<organism evidence="1 2">
    <name type="scientific">Novosphingobium chloroacetimidivorans</name>
    <dbReference type="NCBI Taxonomy" id="1428314"/>
    <lineage>
        <taxon>Bacteria</taxon>
        <taxon>Pseudomonadati</taxon>
        <taxon>Pseudomonadota</taxon>
        <taxon>Alphaproteobacteria</taxon>
        <taxon>Sphingomonadales</taxon>
        <taxon>Sphingomonadaceae</taxon>
        <taxon>Novosphingobium</taxon>
    </lineage>
</organism>
<reference evidence="1 2" key="1">
    <citation type="submission" date="2020-08" db="EMBL/GenBank/DDBJ databases">
        <title>Functional genomics of gut bacteria from endangered species of beetles.</title>
        <authorList>
            <person name="Carlos-Shanley C."/>
        </authorList>
    </citation>
    <scope>NUCLEOTIDE SEQUENCE [LARGE SCALE GENOMIC DNA]</scope>
    <source>
        <strain evidence="1 2">S00245</strain>
    </source>
</reference>
<name>A0A7W7NY74_9SPHN</name>
<protein>
    <submittedName>
        <fullName evidence="1">Putative DCC family thiol-disulfide oxidoreductase YuxK</fullName>
    </submittedName>
</protein>
<dbReference type="GO" id="GO:0015035">
    <property type="term" value="F:protein-disulfide reductase activity"/>
    <property type="evidence" value="ECO:0007669"/>
    <property type="project" value="InterPro"/>
</dbReference>
<dbReference type="Pfam" id="PF04134">
    <property type="entry name" value="DCC1-like"/>
    <property type="match status" value="1"/>
</dbReference>
<dbReference type="InterPro" id="IPR007263">
    <property type="entry name" value="DCC1-like"/>
</dbReference>
<dbReference type="PANTHER" id="PTHR33639">
    <property type="entry name" value="THIOL-DISULFIDE OXIDOREDUCTASE DCC"/>
    <property type="match status" value="1"/>
</dbReference>
<evidence type="ECO:0000313" key="2">
    <source>
        <dbReference type="Proteomes" id="UP000555448"/>
    </source>
</evidence>
<comment type="caution">
    <text evidence="1">The sequence shown here is derived from an EMBL/GenBank/DDBJ whole genome shotgun (WGS) entry which is preliminary data.</text>
</comment>